<dbReference type="InterPro" id="IPR002885">
    <property type="entry name" value="PPR_rpt"/>
</dbReference>
<dbReference type="InterPro" id="IPR046960">
    <property type="entry name" value="PPR_At4g14850-like_plant"/>
</dbReference>
<accession>A0A1U8Q8S2</accession>
<dbReference type="Pfam" id="PF20430">
    <property type="entry name" value="Eplus_motif"/>
    <property type="match status" value="1"/>
</dbReference>
<dbReference type="PANTHER" id="PTHR47926">
    <property type="entry name" value="PENTATRICOPEPTIDE REPEAT-CONTAINING PROTEIN"/>
    <property type="match status" value="1"/>
</dbReference>
<dbReference type="Pfam" id="PF20431">
    <property type="entry name" value="E_motif"/>
    <property type="match status" value="1"/>
</dbReference>
<gene>
    <name evidence="4 5 6 7" type="primary">LOC104607362</name>
</gene>
<dbReference type="InterPro" id="IPR046848">
    <property type="entry name" value="E_motif"/>
</dbReference>
<dbReference type="RefSeq" id="XP_019055002.1">
    <property type="nucleotide sequence ID" value="XM_019199457.1"/>
</dbReference>
<sequence>MFSTIMFPPHGTAALNCILRQNILGMSSRYCTYKIWSSPFINHYACKIYHFRNFPAVGASVLKNQYNTINQNISIDWASQNELYQRYPRLHALEEQCKSVSQLKQFLSYIFVSGLHRNSFVRSRVLYFCVCTSEDEEADLKRSHGTIIFNQIERPSIFSWNTMIRAFAFSKHSFDNKLAFHYYVEMLRLGTLPDRYTFPFLLEACKSSCELGLVKQVHCHVLAFGYATSLFAQNALLNLYLVCESPGDAWQLFDEMIERDVVSWTTMISGLASQGFYTEAFFIFTEMIGDESYIQPNVATIISVISACVNLGSLDHTQCLHAYTEKIGWTAYISVRNSLIDAYGKCGNINCAYQVFHEIQGLHRDVYSWTALIAGLAMHGHGRDAISLFRQMKGTGVLPDAITFIAVLSACAHAGLVDEGMLIFESMEAEFGIVPQLQHYGCMVDLFSRAGLLEHAYGFVEKLPMDPNLEILGSLLSACRVHNNMVLGENVLKKIESLCQYKGGACVLLSNLYAEKNQWCEAVHVREEMRGEQRKEKPPGRSWIQVKGAVHEFVVGDKSHPQAMELYMALDGLGKLLFL</sequence>
<dbReference type="Pfam" id="PF13041">
    <property type="entry name" value="PPR_2"/>
    <property type="match status" value="1"/>
</dbReference>
<dbReference type="FunFam" id="1.25.40.10:FF:000344">
    <property type="entry name" value="Pentatricopeptide repeat-containing protein"/>
    <property type="match status" value="1"/>
</dbReference>
<dbReference type="Pfam" id="PF01535">
    <property type="entry name" value="PPR"/>
    <property type="match status" value="4"/>
</dbReference>
<feature type="repeat" description="PPR" evidence="2">
    <location>
        <begin position="156"/>
        <end position="193"/>
    </location>
</feature>
<evidence type="ECO:0000313" key="3">
    <source>
        <dbReference type="Proteomes" id="UP000189703"/>
    </source>
</evidence>
<dbReference type="PROSITE" id="PS51375">
    <property type="entry name" value="PPR"/>
    <property type="match status" value="4"/>
</dbReference>
<dbReference type="NCBIfam" id="TIGR00756">
    <property type="entry name" value="PPR"/>
    <property type="match status" value="4"/>
</dbReference>
<protein>
    <submittedName>
        <fullName evidence="4 5">Pentatricopeptide repeat-containing protein At2g20540 isoform X1</fullName>
    </submittedName>
</protein>
<evidence type="ECO:0000313" key="6">
    <source>
        <dbReference type="RefSeq" id="XP_019055001.1"/>
    </source>
</evidence>
<evidence type="ECO:0000313" key="7">
    <source>
        <dbReference type="RefSeq" id="XP_019055002.1"/>
    </source>
</evidence>
<evidence type="ECO:0000313" key="4">
    <source>
        <dbReference type="RefSeq" id="XP_019054999.1"/>
    </source>
</evidence>
<dbReference type="PANTHER" id="PTHR47926:SF411">
    <property type="entry name" value="PENTATRICOPEPTIDE REPEAT-CONTAINING PROTEIN"/>
    <property type="match status" value="1"/>
</dbReference>
<dbReference type="RefSeq" id="XP_019055001.1">
    <property type="nucleotide sequence ID" value="XM_019199456.1"/>
</dbReference>
<dbReference type="InterPro" id="IPR011990">
    <property type="entry name" value="TPR-like_helical_dom_sf"/>
</dbReference>
<dbReference type="eggNOG" id="KOG4197">
    <property type="taxonomic scope" value="Eukaryota"/>
</dbReference>
<dbReference type="GO" id="GO:0009451">
    <property type="term" value="P:RNA modification"/>
    <property type="evidence" value="ECO:0007669"/>
    <property type="project" value="InterPro"/>
</dbReference>
<dbReference type="OrthoDB" id="185373at2759"/>
<feature type="repeat" description="PPR" evidence="2">
    <location>
        <begin position="260"/>
        <end position="290"/>
    </location>
</feature>
<dbReference type="Proteomes" id="UP000189703">
    <property type="component" value="Unplaced"/>
</dbReference>
<evidence type="ECO:0000256" key="1">
    <source>
        <dbReference type="ARBA" id="ARBA00022737"/>
    </source>
</evidence>
<dbReference type="FunFam" id="1.25.40.10:FF:000184">
    <property type="entry name" value="Pentatricopeptide repeat-containing protein, chloroplastic"/>
    <property type="match status" value="1"/>
</dbReference>
<dbReference type="OMA" id="AYEFISM"/>
<dbReference type="GO" id="GO:0003723">
    <property type="term" value="F:RNA binding"/>
    <property type="evidence" value="ECO:0007669"/>
    <property type="project" value="InterPro"/>
</dbReference>
<dbReference type="GeneID" id="104607362"/>
<feature type="repeat" description="PPR" evidence="2">
    <location>
        <begin position="400"/>
        <end position="435"/>
    </location>
</feature>
<dbReference type="Gene3D" id="1.25.40.10">
    <property type="entry name" value="Tetratricopeptide repeat domain"/>
    <property type="match status" value="3"/>
</dbReference>
<keyword evidence="1" id="KW-0677">Repeat</keyword>
<dbReference type="RefSeq" id="XP_019055000.1">
    <property type="nucleotide sequence ID" value="XM_019199455.1"/>
</dbReference>
<dbReference type="RefSeq" id="XP_019054999.1">
    <property type="nucleotide sequence ID" value="XM_019199454.1"/>
</dbReference>
<feature type="repeat" description="PPR" evidence="2">
    <location>
        <begin position="365"/>
        <end position="399"/>
    </location>
</feature>
<organism evidence="3 7">
    <name type="scientific">Nelumbo nucifera</name>
    <name type="common">Sacred lotus</name>
    <dbReference type="NCBI Taxonomy" id="4432"/>
    <lineage>
        <taxon>Eukaryota</taxon>
        <taxon>Viridiplantae</taxon>
        <taxon>Streptophyta</taxon>
        <taxon>Embryophyta</taxon>
        <taxon>Tracheophyta</taxon>
        <taxon>Spermatophyta</taxon>
        <taxon>Magnoliopsida</taxon>
        <taxon>Proteales</taxon>
        <taxon>Nelumbonaceae</taxon>
        <taxon>Nelumbo</taxon>
    </lineage>
</organism>
<reference evidence="4 5" key="1">
    <citation type="submission" date="2025-04" db="UniProtKB">
        <authorList>
            <consortium name="RefSeq"/>
        </authorList>
    </citation>
    <scope>IDENTIFICATION</scope>
</reference>
<dbReference type="AlphaFoldDB" id="A0A1U8Q8S2"/>
<name>A0A1U8Q8S2_NELNU</name>
<evidence type="ECO:0000313" key="5">
    <source>
        <dbReference type="RefSeq" id="XP_019055000.1"/>
    </source>
</evidence>
<dbReference type="InterPro" id="IPR046849">
    <property type="entry name" value="E2_motif"/>
</dbReference>
<proteinExistence type="predicted"/>
<keyword evidence="3" id="KW-1185">Reference proteome</keyword>
<evidence type="ECO:0000256" key="2">
    <source>
        <dbReference type="PROSITE-ProRule" id="PRU00708"/>
    </source>
</evidence>